<keyword evidence="2" id="KW-0489">Methyltransferase</keyword>
<dbReference type="Pfam" id="PF08242">
    <property type="entry name" value="Methyltransf_12"/>
    <property type="match status" value="1"/>
</dbReference>
<dbReference type="EMBL" id="BOOK01000016">
    <property type="protein sequence ID" value="GII00504.1"/>
    <property type="molecule type" value="Genomic_DNA"/>
</dbReference>
<dbReference type="CDD" id="cd02440">
    <property type="entry name" value="AdoMet_MTases"/>
    <property type="match status" value="1"/>
</dbReference>
<accession>A0A8J3WSC2</accession>
<comment type="caution">
    <text evidence="2">The sequence shown here is derived from an EMBL/GenBank/DDBJ whole genome shotgun (WGS) entry which is preliminary data.</text>
</comment>
<evidence type="ECO:0000313" key="3">
    <source>
        <dbReference type="Proteomes" id="UP000634476"/>
    </source>
</evidence>
<evidence type="ECO:0000259" key="1">
    <source>
        <dbReference type="Pfam" id="PF08242"/>
    </source>
</evidence>
<keyword evidence="3" id="KW-1185">Reference proteome</keyword>
<dbReference type="Proteomes" id="UP000634476">
    <property type="component" value="Unassembled WGS sequence"/>
</dbReference>
<dbReference type="PANTHER" id="PTHR43667">
    <property type="entry name" value="CYCLOPROPANE-FATTY-ACYL-PHOSPHOLIPID SYNTHASE"/>
    <property type="match status" value="1"/>
</dbReference>
<dbReference type="Gene3D" id="3.40.50.150">
    <property type="entry name" value="Vaccinia Virus protein VP39"/>
    <property type="match status" value="1"/>
</dbReference>
<dbReference type="InterPro" id="IPR029063">
    <property type="entry name" value="SAM-dependent_MTases_sf"/>
</dbReference>
<reference evidence="2" key="1">
    <citation type="submission" date="2021-01" db="EMBL/GenBank/DDBJ databases">
        <title>Whole genome shotgun sequence of Planobispora takensis NBRC 109077.</title>
        <authorList>
            <person name="Komaki H."/>
            <person name="Tamura T."/>
        </authorList>
    </citation>
    <scope>NUCLEOTIDE SEQUENCE</scope>
    <source>
        <strain evidence="2">NBRC 109077</strain>
    </source>
</reference>
<dbReference type="AlphaFoldDB" id="A0A8J3WSC2"/>
<dbReference type="GO" id="GO:0032259">
    <property type="term" value="P:methylation"/>
    <property type="evidence" value="ECO:0007669"/>
    <property type="project" value="UniProtKB-KW"/>
</dbReference>
<organism evidence="2 3">
    <name type="scientific">Planobispora takensis</name>
    <dbReference type="NCBI Taxonomy" id="1367882"/>
    <lineage>
        <taxon>Bacteria</taxon>
        <taxon>Bacillati</taxon>
        <taxon>Actinomycetota</taxon>
        <taxon>Actinomycetes</taxon>
        <taxon>Streptosporangiales</taxon>
        <taxon>Streptosporangiaceae</taxon>
        <taxon>Planobispora</taxon>
    </lineage>
</organism>
<keyword evidence="2" id="KW-0808">Transferase</keyword>
<protein>
    <submittedName>
        <fullName evidence="2">SAM-dependent methyltransferase</fullName>
    </submittedName>
</protein>
<sequence>MDRQLISLVAHADHPIAAPVSQASLDRLLTRARLRAGARVLDLGCGQAAWTLRALELHPDVTADGVDISAEALASAAREAEARGLRGRIRLHERPAAGFTPAEPYDLVLCVGAVHAFGGLGPALEAVRGLLRPDGLALVGDGFWDEQPTARALARLGAAPEEYADLPGTVRAVEDAGFRVVYGHTSERAEWDEYEWSWTGSLTRWALDNPGPDGEAALTAALEHRDMWLDGYRGILGFVTFLLRRTG</sequence>
<gene>
    <name evidence="2" type="ORF">Pta02_25120</name>
</gene>
<dbReference type="SUPFAM" id="SSF53335">
    <property type="entry name" value="S-adenosyl-L-methionine-dependent methyltransferases"/>
    <property type="match status" value="1"/>
</dbReference>
<dbReference type="PANTHER" id="PTHR43667:SF2">
    <property type="entry name" value="FATTY ACID C-METHYL TRANSFERASE"/>
    <property type="match status" value="1"/>
</dbReference>
<name>A0A8J3WSC2_9ACTN</name>
<dbReference type="InterPro" id="IPR013217">
    <property type="entry name" value="Methyltransf_12"/>
</dbReference>
<proteinExistence type="predicted"/>
<dbReference type="InterPro" id="IPR050723">
    <property type="entry name" value="CFA/CMAS"/>
</dbReference>
<dbReference type="RefSeq" id="WP_203874910.1">
    <property type="nucleotide sequence ID" value="NZ_BOOK01000016.1"/>
</dbReference>
<dbReference type="GO" id="GO:0008168">
    <property type="term" value="F:methyltransferase activity"/>
    <property type="evidence" value="ECO:0007669"/>
    <property type="project" value="UniProtKB-KW"/>
</dbReference>
<evidence type="ECO:0000313" key="2">
    <source>
        <dbReference type="EMBL" id="GII00504.1"/>
    </source>
</evidence>
<feature type="domain" description="Methyltransferase type 12" evidence="1">
    <location>
        <begin position="41"/>
        <end position="136"/>
    </location>
</feature>